<dbReference type="InterPro" id="IPR053156">
    <property type="entry name" value="T6SS_TssM-like"/>
</dbReference>
<evidence type="ECO:0000256" key="1">
    <source>
        <dbReference type="SAM" id="Phobius"/>
    </source>
</evidence>
<keyword evidence="4" id="KW-1185">Reference proteome</keyword>
<dbReference type="Pfam" id="PF14331">
    <property type="entry name" value="IcmF-related_N"/>
    <property type="match status" value="1"/>
</dbReference>
<keyword evidence="1" id="KW-1133">Transmembrane helix</keyword>
<reference evidence="3" key="1">
    <citation type="submission" date="2022-11" db="EMBL/GenBank/DDBJ databases">
        <title>Pseudomonas triclosanedens sp. nov., a triclosan degrader isolated from activated sludge.</title>
        <authorList>
            <person name="Yin Y."/>
            <person name="Lu Z."/>
        </authorList>
    </citation>
    <scope>NUCLEOTIDE SEQUENCE</scope>
    <source>
        <strain evidence="3">ZM23</strain>
    </source>
</reference>
<dbReference type="PANTHER" id="PTHR36153">
    <property type="entry name" value="INNER MEMBRANE PROTEIN-RELATED"/>
    <property type="match status" value="1"/>
</dbReference>
<gene>
    <name evidence="3" type="ORF">OU419_18050</name>
</gene>
<dbReference type="InterPro" id="IPR025743">
    <property type="entry name" value="TssM1_N"/>
</dbReference>
<protein>
    <submittedName>
        <fullName evidence="3">Type VI secretion system protein ImpL</fullName>
    </submittedName>
</protein>
<evidence type="ECO:0000259" key="2">
    <source>
        <dbReference type="Pfam" id="PF14331"/>
    </source>
</evidence>
<sequence>MSGWMVLALILLLAALAALAFYLWLRSKGGEAVRAFYLTVRQMEQDQDVADRYEVPWFLLLGDPLLGERFGAEWGLTPVNRAAWFGRWWADQDGAVLAVPQSIFLPEEGAAASPRAWRRLLALLVRLRPRRPLDGIIWVLPAERLLDPASLAQENLQLRRRFNDLLQRLGLSLPVYVVVTGLEELDGFAELRAGLPEDARERPLGWSSALQIDAAWQDENLERGFEQVLQALQAAILEAGVLSGQLSDALYRFPHALGELREGLRQRLGPVFQGNALGEAPKLRGVYFSGACRFADDDPWTVSSREEAPAELVFAKGLWQSRLLAERGLAQAVSRILRLRQRSQRVIAIAAGVVGVIWLATMLWVWHVDSRDARLLGQRIQAMQREQGSGGAGGEAGTDAARRRLQGYWALLQGSMRWHYTSLVYPSSWLSGFDGRMDALLVDLARREVMVPLRQLQSAELARLRGIRSTERRANVQSDSPEQWPNFVAARELASGALAFEQRNRWYTELRAGTTKNALESLARLGNDAYGLSLDPASLRDAGYLQAVLGDGIGAAPPAVDPGPKDGPLARNFRELMSLWLDQFFLSDNFVRPAGFLRLRLNELKARQGNSAEELEEVDALIDSLRNMVELTNAAWSHGNAQEIVPGYRAMLDDVRQTYLLGPGVEASVVSQASKLQRAFHDQWIAAAGSRDNLLQLQPGGTLSLQDHVVALGTSIHSLLRQDFAGNALRQQAQGSDPSRLGNLDAHALNAALAYYESYRKYREQEQARIPAEYRDALADSAAAAATSAMWASLTESLAPNAATVTTTFDVPLEPAAQLREAFESLQRKDLASALDAHLTRSALADVDSALVSINALPLFRVRADVSGWDGSRNFGLQLYRSTDTQDLKRNLAQQFNTMLALSETHTSALAWLRGRNNLGFADQEKVRRFADLSDELAKYKAQNPISSPLLLDQLLSRDFVEMDAASCGGILKTSALVTGQGDLARFTRGLHDQAQQRCLELQQKDAAVAWAAIADYFNQYLANRFPFSYSLQAEDADPARVQHFVEVLDQNLARAQEGLKLSQSADRAAAKDFLDRLQLARAWLGPLFQRDKGGAQGVDLDVRWRTDRDAERGADQVIAWSLYAADRQLSFPGGDGQRLHWSVGEPVKLMLRWAKDSPQRPDIDPQQASMAVADLEVGWEYNGPWALPRMLRSHIILQRQPSTDYTDFPLALQVPVRAPNGREPDARMFIRVSLMTPDAKQPLSIQPLPVRAPRTPFSGVGIATFAGAQELP</sequence>
<accession>A0ABY6ZRX1</accession>
<dbReference type="PANTHER" id="PTHR36153:SF1">
    <property type="entry name" value="TYPE VI SECRETION SYSTEM COMPONENT TSSM1"/>
    <property type="match status" value="1"/>
</dbReference>
<dbReference type="EMBL" id="CP113432">
    <property type="protein sequence ID" value="WAI47674.1"/>
    <property type="molecule type" value="Genomic_DNA"/>
</dbReference>
<evidence type="ECO:0000313" key="4">
    <source>
        <dbReference type="Proteomes" id="UP001163624"/>
    </source>
</evidence>
<keyword evidence="1" id="KW-0472">Membrane</keyword>
<feature type="transmembrane region" description="Helical" evidence="1">
    <location>
        <begin position="346"/>
        <end position="366"/>
    </location>
</feature>
<dbReference type="RefSeq" id="WP_254475610.1">
    <property type="nucleotide sequence ID" value="NZ_CP113432.1"/>
</dbReference>
<organism evidence="3 4">
    <name type="scientific">Pseudomonas triclosanedens</name>
    <dbReference type="NCBI Taxonomy" id="2961893"/>
    <lineage>
        <taxon>Bacteria</taxon>
        <taxon>Pseudomonadati</taxon>
        <taxon>Pseudomonadota</taxon>
        <taxon>Gammaproteobacteria</taxon>
        <taxon>Pseudomonadales</taxon>
        <taxon>Pseudomonadaceae</taxon>
        <taxon>Pseudomonas</taxon>
    </lineage>
</organism>
<proteinExistence type="predicted"/>
<feature type="domain" description="Type VI secretion system component TssM1 N-terminal" evidence="2">
    <location>
        <begin position="113"/>
        <end position="350"/>
    </location>
</feature>
<feature type="transmembrane region" description="Helical" evidence="1">
    <location>
        <begin position="6"/>
        <end position="25"/>
    </location>
</feature>
<name>A0ABY6ZRX1_9PSED</name>
<evidence type="ECO:0000313" key="3">
    <source>
        <dbReference type="EMBL" id="WAI47674.1"/>
    </source>
</evidence>
<dbReference type="Proteomes" id="UP001163624">
    <property type="component" value="Chromosome"/>
</dbReference>
<keyword evidence="1" id="KW-0812">Transmembrane</keyword>